<evidence type="ECO:0000313" key="3">
    <source>
        <dbReference type="Proteomes" id="UP000325780"/>
    </source>
</evidence>
<keyword evidence="3" id="KW-1185">Reference proteome</keyword>
<reference evidence="2 3" key="1">
    <citation type="submission" date="2019-04" db="EMBL/GenBank/DDBJ databases">
        <title>Friends and foes A comparative genomics study of 23 Aspergillus species from section Flavi.</title>
        <authorList>
            <consortium name="DOE Joint Genome Institute"/>
            <person name="Kjaerbolling I."/>
            <person name="Vesth T."/>
            <person name="Frisvad J.C."/>
            <person name="Nybo J.L."/>
            <person name="Theobald S."/>
            <person name="Kildgaard S."/>
            <person name="Isbrandt T."/>
            <person name="Kuo A."/>
            <person name="Sato A."/>
            <person name="Lyhne E.K."/>
            <person name="Kogle M.E."/>
            <person name="Wiebenga A."/>
            <person name="Kun R.S."/>
            <person name="Lubbers R.J."/>
            <person name="Makela M.R."/>
            <person name="Barry K."/>
            <person name="Chovatia M."/>
            <person name="Clum A."/>
            <person name="Daum C."/>
            <person name="Haridas S."/>
            <person name="He G."/>
            <person name="LaButti K."/>
            <person name="Lipzen A."/>
            <person name="Mondo S."/>
            <person name="Riley R."/>
            <person name="Salamov A."/>
            <person name="Simmons B.A."/>
            <person name="Magnuson J.K."/>
            <person name="Henrissat B."/>
            <person name="Mortensen U.H."/>
            <person name="Larsen T.O."/>
            <person name="Devries R.P."/>
            <person name="Grigoriev I.V."/>
            <person name="Machida M."/>
            <person name="Baker S.E."/>
            <person name="Andersen M.R."/>
        </authorList>
    </citation>
    <scope>NUCLEOTIDE SEQUENCE [LARGE SCALE GENOMIC DNA]</scope>
    <source>
        <strain evidence="2 3">IBT 18842</strain>
    </source>
</reference>
<keyword evidence="1" id="KW-0472">Membrane</keyword>
<name>A0A5N6TGB4_ASPAV</name>
<keyword evidence="1" id="KW-0812">Transmembrane</keyword>
<sequence>MQVSRKKRKEKRIPLISKHVVPRARMNDSHLLSPERTHPLFIFLVDFGFFFLFFLLLSAPLYSMPPSHPAPTVRSTR</sequence>
<feature type="transmembrane region" description="Helical" evidence="1">
    <location>
        <begin position="40"/>
        <end position="62"/>
    </location>
</feature>
<keyword evidence="1" id="KW-1133">Transmembrane helix</keyword>
<proteinExistence type="predicted"/>
<dbReference type="AlphaFoldDB" id="A0A5N6TGB4"/>
<dbReference type="Proteomes" id="UP000325780">
    <property type="component" value="Unassembled WGS sequence"/>
</dbReference>
<dbReference type="EMBL" id="ML742366">
    <property type="protein sequence ID" value="KAE8145260.1"/>
    <property type="molecule type" value="Genomic_DNA"/>
</dbReference>
<evidence type="ECO:0000256" key="1">
    <source>
        <dbReference type="SAM" id="Phobius"/>
    </source>
</evidence>
<gene>
    <name evidence="2" type="ORF">BDV25DRAFT_165051</name>
</gene>
<evidence type="ECO:0000313" key="2">
    <source>
        <dbReference type="EMBL" id="KAE8145260.1"/>
    </source>
</evidence>
<accession>A0A5N6TGB4</accession>
<organism evidence="2 3">
    <name type="scientific">Aspergillus avenaceus</name>
    <dbReference type="NCBI Taxonomy" id="36643"/>
    <lineage>
        <taxon>Eukaryota</taxon>
        <taxon>Fungi</taxon>
        <taxon>Dikarya</taxon>
        <taxon>Ascomycota</taxon>
        <taxon>Pezizomycotina</taxon>
        <taxon>Eurotiomycetes</taxon>
        <taxon>Eurotiomycetidae</taxon>
        <taxon>Eurotiales</taxon>
        <taxon>Aspergillaceae</taxon>
        <taxon>Aspergillus</taxon>
        <taxon>Aspergillus subgen. Circumdati</taxon>
    </lineage>
</organism>
<protein>
    <recommendedName>
        <fullName evidence="4">Transmembrane protein</fullName>
    </recommendedName>
</protein>
<evidence type="ECO:0008006" key="4">
    <source>
        <dbReference type="Google" id="ProtNLM"/>
    </source>
</evidence>